<dbReference type="Proteomes" id="UP000663852">
    <property type="component" value="Unassembled WGS sequence"/>
</dbReference>
<comment type="caution">
    <text evidence="3">The sequence shown here is derived from an EMBL/GenBank/DDBJ whole genome shotgun (WGS) entry which is preliminary data.</text>
</comment>
<evidence type="ECO:0000313" key="4">
    <source>
        <dbReference type="Proteomes" id="UP000663828"/>
    </source>
</evidence>
<evidence type="ECO:0000256" key="1">
    <source>
        <dbReference type="SAM" id="Phobius"/>
    </source>
</evidence>
<dbReference type="AlphaFoldDB" id="A0A816CV66"/>
<protein>
    <submittedName>
        <fullName evidence="3">Uncharacterized protein</fullName>
    </submittedName>
</protein>
<dbReference type="OrthoDB" id="9982544at2759"/>
<keyword evidence="1" id="KW-0812">Transmembrane</keyword>
<gene>
    <name evidence="2" type="ORF">EDS130_LOCUS32732</name>
    <name evidence="3" type="ORF">XAT740_LOCUS50790</name>
</gene>
<feature type="transmembrane region" description="Helical" evidence="1">
    <location>
        <begin position="121"/>
        <end position="142"/>
    </location>
</feature>
<evidence type="ECO:0000313" key="2">
    <source>
        <dbReference type="EMBL" id="CAF1340914.1"/>
    </source>
</evidence>
<organism evidence="3 4">
    <name type="scientific">Adineta ricciae</name>
    <name type="common">Rotifer</name>
    <dbReference type="NCBI Taxonomy" id="249248"/>
    <lineage>
        <taxon>Eukaryota</taxon>
        <taxon>Metazoa</taxon>
        <taxon>Spiralia</taxon>
        <taxon>Gnathifera</taxon>
        <taxon>Rotifera</taxon>
        <taxon>Eurotatoria</taxon>
        <taxon>Bdelloidea</taxon>
        <taxon>Adinetida</taxon>
        <taxon>Adinetidae</taxon>
        <taxon>Adineta</taxon>
    </lineage>
</organism>
<feature type="transmembrane region" description="Helical" evidence="1">
    <location>
        <begin position="74"/>
        <end position="92"/>
    </location>
</feature>
<feature type="transmembrane region" description="Helical" evidence="1">
    <location>
        <begin position="7"/>
        <end position="29"/>
    </location>
</feature>
<accession>A0A816CV66</accession>
<reference evidence="3" key="1">
    <citation type="submission" date="2021-02" db="EMBL/GenBank/DDBJ databases">
        <authorList>
            <person name="Nowell W R."/>
        </authorList>
    </citation>
    <scope>NUCLEOTIDE SEQUENCE</scope>
</reference>
<keyword evidence="1" id="KW-0472">Membrane</keyword>
<dbReference type="EMBL" id="CAJNOJ010000253">
    <property type="protein sequence ID" value="CAF1340914.1"/>
    <property type="molecule type" value="Genomic_DNA"/>
</dbReference>
<sequence>MSSDRILTFILGFSVFGTFFGHGCLATRFVPSWLSYLRVIGVGDKWARILMPVIGFMDIIIGFFCLFSPTYPLVYCWAFVWGVATAMMRPLAGESIFGLVERTGNFCPALALLWLNSGRHFGFYLNVCAIMAGALVVSGIILRSTGLLKK</sequence>
<feature type="transmembrane region" description="Helical" evidence="1">
    <location>
        <begin position="49"/>
        <end position="67"/>
    </location>
</feature>
<evidence type="ECO:0000313" key="3">
    <source>
        <dbReference type="EMBL" id="CAF1625057.1"/>
    </source>
</evidence>
<dbReference type="EMBL" id="CAJNOR010007895">
    <property type="protein sequence ID" value="CAF1625057.1"/>
    <property type="molecule type" value="Genomic_DNA"/>
</dbReference>
<keyword evidence="4" id="KW-1185">Reference proteome</keyword>
<name>A0A816CV66_ADIRI</name>
<dbReference type="Proteomes" id="UP000663828">
    <property type="component" value="Unassembled WGS sequence"/>
</dbReference>
<proteinExistence type="predicted"/>
<keyword evidence="1" id="KW-1133">Transmembrane helix</keyword>